<dbReference type="Pfam" id="PF12146">
    <property type="entry name" value="Hydrolase_4"/>
    <property type="match status" value="1"/>
</dbReference>
<evidence type="ECO:0000256" key="9">
    <source>
        <dbReference type="PIRSR" id="PIRSR017388-1"/>
    </source>
</evidence>
<reference evidence="11 12" key="1">
    <citation type="journal article" date="2014" name="Antonie Van Leeuwenhoek">
        <title>Fictibacillus enclensis sp. nov., isolated from marine sediment.</title>
        <authorList>
            <person name="Dastager S.G."/>
            <person name="Mawlankar R."/>
            <person name="Srinivasan K."/>
            <person name="Tang S.K."/>
            <person name="Lee J.C."/>
            <person name="Ramana V.V."/>
            <person name="Shouche Y.S."/>
        </authorList>
    </citation>
    <scope>NUCLEOTIDE SEQUENCE [LARGE SCALE GENOMIC DNA]</scope>
    <source>
        <strain evidence="11 12">NIO-1003</strain>
    </source>
</reference>
<dbReference type="RefSeq" id="WP_061972023.1">
    <property type="nucleotide sequence ID" value="NZ_FMAV01000002.1"/>
</dbReference>
<gene>
    <name evidence="11" type="ORF">AS030_11635</name>
</gene>
<dbReference type="AlphaFoldDB" id="A0A0V8J8D2"/>
<feature type="domain" description="Serine aminopeptidase S33" evidence="10">
    <location>
        <begin position="16"/>
        <end position="226"/>
    </location>
</feature>
<accession>A0A0V8J8D2</accession>
<dbReference type="InterPro" id="IPR022742">
    <property type="entry name" value="Hydrolase_4"/>
</dbReference>
<feature type="active site" description="Charge relay system" evidence="9">
    <location>
        <position position="193"/>
    </location>
</feature>
<evidence type="ECO:0000256" key="5">
    <source>
        <dbReference type="ARBA" id="ARBA00039155"/>
    </source>
</evidence>
<sequence>MMKITAPKPFMFEGGKRAVLLLHGFTGSSADVRMLGRFLQKKGYTCHAPQYKGHAVPPEELVHTGPDDWWKDVMDGFNLLKEKGHTEIAVCGLSLGGVFSLKLATEQPVMGVVPMCAPMHVKSEETIYQGVLEYAREYKSRENKSQEQVDLEMEAFKKTPMNTLKGLQQLLGDVRNSIDMVYAPTFVVQARHDEMINTDSANIIYNEVESDLKDLKWYEESTHVITLGKEKEQLHEDVYTFLEKLDWTME</sequence>
<keyword evidence="3" id="KW-0719">Serine esterase</keyword>
<evidence type="ECO:0000256" key="7">
    <source>
        <dbReference type="ARBA" id="ARBA00056592"/>
    </source>
</evidence>
<comment type="caution">
    <text evidence="11">The sequence shown here is derived from an EMBL/GenBank/DDBJ whole genome shotgun (WGS) entry which is preliminary data.</text>
</comment>
<evidence type="ECO:0000259" key="10">
    <source>
        <dbReference type="Pfam" id="PF12146"/>
    </source>
</evidence>
<feature type="active site" description="Charge relay system" evidence="9">
    <location>
        <position position="223"/>
    </location>
</feature>
<proteinExistence type="inferred from homology"/>
<dbReference type="InterPro" id="IPR051044">
    <property type="entry name" value="MAG_DAG_Lipase"/>
</dbReference>
<evidence type="ECO:0000313" key="11">
    <source>
        <dbReference type="EMBL" id="KSU83227.1"/>
    </source>
</evidence>
<organism evidence="11 12">
    <name type="scientific">Fictibacillus enclensis</name>
    <dbReference type="NCBI Taxonomy" id="1017270"/>
    <lineage>
        <taxon>Bacteria</taxon>
        <taxon>Bacillati</taxon>
        <taxon>Bacillota</taxon>
        <taxon>Bacilli</taxon>
        <taxon>Bacillales</taxon>
        <taxon>Fictibacillaceae</taxon>
        <taxon>Fictibacillus</taxon>
    </lineage>
</organism>
<evidence type="ECO:0000256" key="4">
    <source>
        <dbReference type="ARBA" id="ARBA00022801"/>
    </source>
</evidence>
<keyword evidence="4" id="KW-0378">Hydrolase</keyword>
<dbReference type="PIRSF" id="PIRSF017388">
    <property type="entry name" value="Esterase_lipase"/>
    <property type="match status" value="1"/>
</dbReference>
<dbReference type="Gene3D" id="3.40.50.1820">
    <property type="entry name" value="alpha/beta hydrolase"/>
    <property type="match status" value="1"/>
</dbReference>
<evidence type="ECO:0000313" key="12">
    <source>
        <dbReference type="Proteomes" id="UP000054099"/>
    </source>
</evidence>
<dbReference type="OrthoDB" id="9800213at2"/>
<protein>
    <recommendedName>
        <fullName evidence="8">Carboxylesterase</fullName>
        <ecNumber evidence="5">3.1.1.1</ecNumber>
    </recommendedName>
</protein>
<evidence type="ECO:0000256" key="1">
    <source>
        <dbReference type="ARBA" id="ARBA00006989"/>
    </source>
</evidence>
<comment type="function">
    <text evidence="7">Involved in the detoxification of xenobiotics. Shows maximal activity with C6 substrates, with gradually decreasing activity from C8 to C12 substrates. No activity for higher chain length substrates acids rather than long-chain ones.</text>
</comment>
<evidence type="ECO:0000256" key="8">
    <source>
        <dbReference type="ARBA" id="ARBA00071382"/>
    </source>
</evidence>
<dbReference type="Proteomes" id="UP000054099">
    <property type="component" value="Unassembled WGS sequence"/>
</dbReference>
<comment type="similarity">
    <text evidence="1">Belongs to the lipase/esterase LIP3/BchO family.</text>
</comment>
<dbReference type="InterPro" id="IPR012354">
    <property type="entry name" value="Esterase_lipase"/>
</dbReference>
<comment type="catalytic activity">
    <reaction evidence="6">
        <text>a carboxylic ester + H2O = an alcohol + a carboxylate + H(+)</text>
        <dbReference type="Rhea" id="RHEA:21164"/>
        <dbReference type="ChEBI" id="CHEBI:15377"/>
        <dbReference type="ChEBI" id="CHEBI:15378"/>
        <dbReference type="ChEBI" id="CHEBI:29067"/>
        <dbReference type="ChEBI" id="CHEBI:30879"/>
        <dbReference type="ChEBI" id="CHEBI:33308"/>
        <dbReference type="EC" id="3.1.1.1"/>
    </reaction>
</comment>
<dbReference type="InterPro" id="IPR029058">
    <property type="entry name" value="AB_hydrolase_fold"/>
</dbReference>
<dbReference type="SUPFAM" id="SSF53474">
    <property type="entry name" value="alpha/beta-Hydrolases"/>
    <property type="match status" value="1"/>
</dbReference>
<dbReference type="FunFam" id="3.40.50.1820:FF:000070">
    <property type="entry name" value="Carboxylesterase"/>
    <property type="match status" value="1"/>
</dbReference>
<feature type="active site" description="Nucleophile" evidence="9">
    <location>
        <position position="94"/>
    </location>
</feature>
<name>A0A0V8J8D2_9BACL</name>
<keyword evidence="12" id="KW-1185">Reference proteome</keyword>
<dbReference type="GO" id="GO:0106435">
    <property type="term" value="F:carboxylesterase activity"/>
    <property type="evidence" value="ECO:0007669"/>
    <property type="project" value="UniProtKB-EC"/>
</dbReference>
<comment type="subunit">
    <text evidence="2">Homodimer.</text>
</comment>
<dbReference type="EC" id="3.1.1.1" evidence="5"/>
<evidence type="ECO:0000256" key="6">
    <source>
        <dbReference type="ARBA" id="ARBA00051142"/>
    </source>
</evidence>
<evidence type="ECO:0000256" key="3">
    <source>
        <dbReference type="ARBA" id="ARBA00022487"/>
    </source>
</evidence>
<evidence type="ECO:0000256" key="2">
    <source>
        <dbReference type="ARBA" id="ARBA00011738"/>
    </source>
</evidence>
<dbReference type="EMBL" id="LNQN01000002">
    <property type="protein sequence ID" value="KSU83227.1"/>
    <property type="molecule type" value="Genomic_DNA"/>
</dbReference>
<dbReference type="PANTHER" id="PTHR11614">
    <property type="entry name" value="PHOSPHOLIPASE-RELATED"/>
    <property type="match status" value="1"/>
</dbReference>